<proteinExistence type="predicted"/>
<reference evidence="1 2" key="1">
    <citation type="submission" date="2016-11" db="EMBL/GenBank/DDBJ databases">
        <authorList>
            <person name="Jaros S."/>
            <person name="Januszkiewicz K."/>
            <person name="Wedrychowicz H."/>
        </authorList>
    </citation>
    <scope>NUCLEOTIDE SEQUENCE [LARGE SCALE GENOMIC DNA]</scope>
    <source>
        <strain evidence="1 2">DSM 9705</strain>
    </source>
</reference>
<dbReference type="RefSeq" id="WP_073377952.1">
    <property type="nucleotide sequence ID" value="NZ_FQXS01000024.1"/>
</dbReference>
<dbReference type="Proteomes" id="UP000184139">
    <property type="component" value="Unassembled WGS sequence"/>
</dbReference>
<evidence type="ECO:0000313" key="1">
    <source>
        <dbReference type="EMBL" id="SHI04617.1"/>
    </source>
</evidence>
<gene>
    <name evidence="1" type="ORF">SAMN02745124_03453</name>
</gene>
<protein>
    <submittedName>
        <fullName evidence="1">Uncharacterized protein</fullName>
    </submittedName>
</protein>
<keyword evidence="2" id="KW-1185">Reference proteome</keyword>
<dbReference type="EMBL" id="FQXS01000024">
    <property type="protein sequence ID" value="SHI04617.1"/>
    <property type="molecule type" value="Genomic_DNA"/>
</dbReference>
<dbReference type="AlphaFoldDB" id="A0A1M5XXS4"/>
<dbReference type="OrthoDB" id="7064642at2"/>
<sequence>MKVTAWNDGKKTYGIRVGIRNRDRFFNKSWRNIEVDIEGSIYQFKLTPGFWKHCPEFRDSVKPTIREWLEKYNLVGWPKRKPPRFELVQIDNNKFRLEKYKISL</sequence>
<name>A0A1M5XXS4_9BACT</name>
<evidence type="ECO:0000313" key="2">
    <source>
        <dbReference type="Proteomes" id="UP000184139"/>
    </source>
</evidence>
<organism evidence="1 2">
    <name type="scientific">Desulfofustis glycolicus DSM 9705</name>
    <dbReference type="NCBI Taxonomy" id="1121409"/>
    <lineage>
        <taxon>Bacteria</taxon>
        <taxon>Pseudomonadati</taxon>
        <taxon>Thermodesulfobacteriota</taxon>
        <taxon>Desulfobulbia</taxon>
        <taxon>Desulfobulbales</taxon>
        <taxon>Desulfocapsaceae</taxon>
        <taxon>Desulfofustis</taxon>
    </lineage>
</organism>
<accession>A0A1M5XXS4</accession>